<gene>
    <name evidence="8" type="ORF">PENTCL1PPCAC_27511</name>
</gene>
<dbReference type="Pfam" id="PF00098">
    <property type="entry name" value="zf-CCHC"/>
    <property type="match status" value="3"/>
</dbReference>
<name>A0AAV5UGE6_9BILA</name>
<protein>
    <recommendedName>
        <fullName evidence="7">CCHC-type domain-containing protein</fullName>
    </recommendedName>
</protein>
<dbReference type="Gene3D" id="4.10.60.10">
    <property type="entry name" value="Zinc finger, CCHC-type"/>
    <property type="match status" value="2"/>
</dbReference>
<keyword evidence="3 5" id="KW-0863">Zinc-finger</keyword>
<evidence type="ECO:0000256" key="5">
    <source>
        <dbReference type="PROSITE-ProRule" id="PRU00047"/>
    </source>
</evidence>
<dbReference type="SMART" id="SM00343">
    <property type="entry name" value="ZnF_C2HC"/>
    <property type="match status" value="4"/>
</dbReference>
<feature type="non-terminal residue" evidence="8">
    <location>
        <position position="1"/>
    </location>
</feature>
<dbReference type="GO" id="GO:0008270">
    <property type="term" value="F:zinc ion binding"/>
    <property type="evidence" value="ECO:0007669"/>
    <property type="project" value="UniProtKB-KW"/>
</dbReference>
<comment type="caution">
    <text evidence="8">The sequence shown here is derived from an EMBL/GenBank/DDBJ whole genome shotgun (WGS) entry which is preliminary data.</text>
</comment>
<feature type="region of interest" description="Disordered" evidence="6">
    <location>
        <begin position="233"/>
        <end position="267"/>
    </location>
</feature>
<dbReference type="Proteomes" id="UP001432027">
    <property type="component" value="Unassembled WGS sequence"/>
</dbReference>
<feature type="domain" description="CCHC-type" evidence="7">
    <location>
        <begin position="324"/>
        <end position="340"/>
    </location>
</feature>
<evidence type="ECO:0000256" key="4">
    <source>
        <dbReference type="ARBA" id="ARBA00022833"/>
    </source>
</evidence>
<dbReference type="PROSITE" id="PS50158">
    <property type="entry name" value="ZF_CCHC"/>
    <property type="match status" value="3"/>
</dbReference>
<evidence type="ECO:0000313" key="9">
    <source>
        <dbReference type="Proteomes" id="UP001432027"/>
    </source>
</evidence>
<feature type="domain" description="CCHC-type" evidence="7">
    <location>
        <begin position="344"/>
        <end position="361"/>
    </location>
</feature>
<keyword evidence="2" id="KW-0677">Repeat</keyword>
<feature type="region of interest" description="Disordered" evidence="6">
    <location>
        <begin position="160"/>
        <end position="187"/>
    </location>
</feature>
<feature type="domain" description="CCHC-type" evidence="7">
    <location>
        <begin position="286"/>
        <end position="299"/>
    </location>
</feature>
<accession>A0AAV5UGE6</accession>
<reference evidence="8" key="1">
    <citation type="submission" date="2023-10" db="EMBL/GenBank/DDBJ databases">
        <title>Genome assembly of Pristionchus species.</title>
        <authorList>
            <person name="Yoshida K."/>
            <person name="Sommer R.J."/>
        </authorList>
    </citation>
    <scope>NUCLEOTIDE SEQUENCE</scope>
    <source>
        <strain evidence="8">RS0144</strain>
    </source>
</reference>
<dbReference type="GO" id="GO:0019899">
    <property type="term" value="F:enzyme binding"/>
    <property type="evidence" value="ECO:0007669"/>
    <property type="project" value="UniProtKB-ARBA"/>
</dbReference>
<evidence type="ECO:0000256" key="1">
    <source>
        <dbReference type="ARBA" id="ARBA00022723"/>
    </source>
</evidence>
<dbReference type="AlphaFoldDB" id="A0AAV5UGE6"/>
<dbReference type="EMBL" id="BTSX01000006">
    <property type="protein sequence ID" value="GMT05337.1"/>
    <property type="molecule type" value="Genomic_DNA"/>
</dbReference>
<dbReference type="GO" id="GO:0003676">
    <property type="term" value="F:nucleic acid binding"/>
    <property type="evidence" value="ECO:0007669"/>
    <property type="project" value="InterPro"/>
</dbReference>
<dbReference type="InterPro" id="IPR036875">
    <property type="entry name" value="Znf_CCHC_sf"/>
</dbReference>
<evidence type="ECO:0000256" key="6">
    <source>
        <dbReference type="SAM" id="MobiDB-lite"/>
    </source>
</evidence>
<evidence type="ECO:0000313" key="8">
    <source>
        <dbReference type="EMBL" id="GMT05337.1"/>
    </source>
</evidence>
<feature type="compositionally biased region" description="Basic and acidic residues" evidence="6">
    <location>
        <begin position="233"/>
        <end position="261"/>
    </location>
</feature>
<feature type="region of interest" description="Disordered" evidence="6">
    <location>
        <begin position="48"/>
        <end position="75"/>
    </location>
</feature>
<evidence type="ECO:0000259" key="7">
    <source>
        <dbReference type="PROSITE" id="PS50158"/>
    </source>
</evidence>
<proteinExistence type="predicted"/>
<dbReference type="SUPFAM" id="SSF57756">
    <property type="entry name" value="Retrovirus zinc finger-like domains"/>
    <property type="match status" value="2"/>
</dbReference>
<evidence type="ECO:0000256" key="3">
    <source>
        <dbReference type="ARBA" id="ARBA00022771"/>
    </source>
</evidence>
<keyword evidence="1" id="KW-0479">Metal-binding</keyword>
<organism evidence="8 9">
    <name type="scientific">Pristionchus entomophagus</name>
    <dbReference type="NCBI Taxonomy" id="358040"/>
    <lineage>
        <taxon>Eukaryota</taxon>
        <taxon>Metazoa</taxon>
        <taxon>Ecdysozoa</taxon>
        <taxon>Nematoda</taxon>
        <taxon>Chromadorea</taxon>
        <taxon>Rhabditida</taxon>
        <taxon>Rhabditina</taxon>
        <taxon>Diplogasteromorpha</taxon>
        <taxon>Diplogasteroidea</taxon>
        <taxon>Neodiplogasteridae</taxon>
        <taxon>Pristionchus</taxon>
    </lineage>
</organism>
<evidence type="ECO:0000256" key="2">
    <source>
        <dbReference type="ARBA" id="ARBA00022737"/>
    </source>
</evidence>
<dbReference type="PANTHER" id="PTHR47103">
    <property type="entry name" value="DNA-BINDING PROTEIN"/>
    <property type="match status" value="1"/>
</dbReference>
<keyword evidence="4" id="KW-0862">Zinc</keyword>
<dbReference type="InterPro" id="IPR001878">
    <property type="entry name" value="Znf_CCHC"/>
</dbReference>
<feature type="compositionally biased region" description="Basic and acidic residues" evidence="6">
    <location>
        <begin position="160"/>
        <end position="176"/>
    </location>
</feature>
<dbReference type="PANTHER" id="PTHR47103:SF8">
    <property type="entry name" value="DNA-BINDING PROTEIN"/>
    <property type="match status" value="1"/>
</dbReference>
<sequence>FSVDSITCFCTETAEIVEMESIGHCSVPPELGQRWYKDDWFNNSDLSLRSGGSPHSPREVRSPHSGFSSPGVGSIGGAAAAKNTAGDFKPNADEEFKKHVLALLVQRDVEMRLLAQQAGQLHLKMEAVSIELAKTKAALVEERRFREELIGVMVAKEKVEKEERKRRKEEETKRNGEQAMSQQEECKRLQEEITRLDEEQQALREHVERKYDEEEQRKRQEENMKAEWLTREILEKEKNEQAEKKEENEMEKGEGEEEVHTDTLSNESPFVLARTPSSRGSGGLTCYKCNQDGHYARDCLDVDLECELCGGMGHSAENCIPSKRCYNCNKTGHRHFECKEQGTRRCFHCRKVGHLAINCKNAPKQ</sequence>
<keyword evidence="9" id="KW-1185">Reference proteome</keyword>